<feature type="region of interest" description="Disordered" evidence="1">
    <location>
        <begin position="22"/>
        <end position="51"/>
    </location>
</feature>
<evidence type="ECO:0000256" key="1">
    <source>
        <dbReference type="SAM" id="MobiDB-lite"/>
    </source>
</evidence>
<dbReference type="AlphaFoldDB" id="A0A917ZEI2"/>
<sequence length="134" mass="13769">MKLLAVAAAAAVLSVCGGCNSSNNPGKSGNSDTAKGSRPASSASPTAPRTLSPVDLCTEAVRYWTGEILDAGSDKGFDYQEMGLSDSQYETVRDLVAEARRTGQRPTEGDTAKRCRAIARASSSGAPSEGGWPG</sequence>
<name>A0A917ZEI2_9ACTN</name>
<feature type="chain" id="PRO_5037047580" description="Lipoprotein" evidence="2">
    <location>
        <begin position="22"/>
        <end position="134"/>
    </location>
</feature>
<accession>A0A917ZEI2</accession>
<feature type="region of interest" description="Disordered" evidence="1">
    <location>
        <begin position="100"/>
        <end position="134"/>
    </location>
</feature>
<evidence type="ECO:0000313" key="3">
    <source>
        <dbReference type="EMBL" id="GGO81546.1"/>
    </source>
</evidence>
<reference evidence="3" key="2">
    <citation type="submission" date="2020-09" db="EMBL/GenBank/DDBJ databases">
        <authorList>
            <person name="Sun Q."/>
            <person name="Zhou Y."/>
        </authorList>
    </citation>
    <scope>NUCLEOTIDE SEQUENCE</scope>
    <source>
        <strain evidence="3">CGMCC 4.7201</strain>
    </source>
</reference>
<organism evidence="3 4">
    <name type="scientific">Wenjunlia tyrosinilytica</name>
    <dbReference type="NCBI Taxonomy" id="1544741"/>
    <lineage>
        <taxon>Bacteria</taxon>
        <taxon>Bacillati</taxon>
        <taxon>Actinomycetota</taxon>
        <taxon>Actinomycetes</taxon>
        <taxon>Kitasatosporales</taxon>
        <taxon>Streptomycetaceae</taxon>
        <taxon>Wenjunlia</taxon>
    </lineage>
</organism>
<dbReference type="EMBL" id="BMMS01000002">
    <property type="protein sequence ID" value="GGO81546.1"/>
    <property type="molecule type" value="Genomic_DNA"/>
</dbReference>
<gene>
    <name evidence="3" type="ORF">GCM10012280_06030</name>
</gene>
<comment type="caution">
    <text evidence="3">The sequence shown here is derived from an EMBL/GenBank/DDBJ whole genome shotgun (WGS) entry which is preliminary data.</text>
</comment>
<evidence type="ECO:0008006" key="5">
    <source>
        <dbReference type="Google" id="ProtNLM"/>
    </source>
</evidence>
<dbReference type="Proteomes" id="UP000641932">
    <property type="component" value="Unassembled WGS sequence"/>
</dbReference>
<proteinExistence type="predicted"/>
<keyword evidence="2" id="KW-0732">Signal</keyword>
<reference evidence="3" key="1">
    <citation type="journal article" date="2014" name="Int. J. Syst. Evol. Microbiol.">
        <title>Complete genome sequence of Corynebacterium casei LMG S-19264T (=DSM 44701T), isolated from a smear-ripened cheese.</title>
        <authorList>
            <consortium name="US DOE Joint Genome Institute (JGI-PGF)"/>
            <person name="Walter F."/>
            <person name="Albersmeier A."/>
            <person name="Kalinowski J."/>
            <person name="Ruckert C."/>
        </authorList>
    </citation>
    <scope>NUCLEOTIDE SEQUENCE</scope>
    <source>
        <strain evidence="3">CGMCC 4.7201</strain>
    </source>
</reference>
<protein>
    <recommendedName>
        <fullName evidence="5">Lipoprotein</fullName>
    </recommendedName>
</protein>
<keyword evidence="4" id="KW-1185">Reference proteome</keyword>
<feature type="signal peptide" evidence="2">
    <location>
        <begin position="1"/>
        <end position="21"/>
    </location>
</feature>
<feature type="compositionally biased region" description="Basic and acidic residues" evidence="1">
    <location>
        <begin position="100"/>
        <end position="113"/>
    </location>
</feature>
<evidence type="ECO:0000313" key="4">
    <source>
        <dbReference type="Proteomes" id="UP000641932"/>
    </source>
</evidence>
<evidence type="ECO:0000256" key="2">
    <source>
        <dbReference type="SAM" id="SignalP"/>
    </source>
</evidence>